<proteinExistence type="predicted"/>
<dbReference type="PROSITE" id="PS51273">
    <property type="entry name" value="GATASE_TYPE_1"/>
    <property type="match status" value="1"/>
</dbReference>
<evidence type="ECO:0000259" key="1">
    <source>
        <dbReference type="Pfam" id="PF00117"/>
    </source>
</evidence>
<dbReference type="InterPro" id="IPR029062">
    <property type="entry name" value="Class_I_gatase-like"/>
</dbReference>
<keyword evidence="2" id="KW-0315">Glutamine amidotransferase</keyword>
<dbReference type="Gene3D" id="3.40.50.880">
    <property type="match status" value="1"/>
</dbReference>
<organism evidence="2">
    <name type="scientific">Desulfobacca acetoxidans</name>
    <dbReference type="NCBI Taxonomy" id="60893"/>
    <lineage>
        <taxon>Bacteria</taxon>
        <taxon>Pseudomonadati</taxon>
        <taxon>Thermodesulfobacteriota</taxon>
        <taxon>Desulfobaccia</taxon>
        <taxon>Desulfobaccales</taxon>
        <taxon>Desulfobaccaceae</taxon>
        <taxon>Desulfobacca</taxon>
    </lineage>
</organism>
<protein>
    <submittedName>
        <fullName evidence="2">Type 1 glutamine amidotransferase</fullName>
    </submittedName>
</protein>
<dbReference type="SUPFAM" id="SSF52317">
    <property type="entry name" value="Class I glutamine amidotransferase-like"/>
    <property type="match status" value="1"/>
</dbReference>
<sequence>MTREKILIVQHMEWEGPGGHLLRALEEVRVPWEVAEAWRTPLPSLEPFAALVVLGGSPNVDQEEEFPYLRGLKAMIRETLASGRAYLGFCLGHQLLGHILGCRVGPLPQKSIGFVTGHLTARGRVHPVFKALPQSFRLFKWHGQGVHLPLPRGLSILATSPAAKVEALGLLDNPKVVGVQFDNHADARDAATWLAHAREWALAGSGVEPDQLLAQARKEEESMGKLFRQFLHNFLQVAGLI</sequence>
<gene>
    <name evidence="2" type="ORF">ENW48_08385</name>
</gene>
<feature type="domain" description="Glutamine amidotransferase" evidence="1">
    <location>
        <begin position="21"/>
        <end position="181"/>
    </location>
</feature>
<dbReference type="EMBL" id="DTKJ01000058">
    <property type="protein sequence ID" value="HGZ12222.1"/>
    <property type="molecule type" value="Genomic_DNA"/>
</dbReference>
<dbReference type="PANTHER" id="PTHR42695:SF5">
    <property type="entry name" value="GLUTAMINE AMIDOTRANSFERASE YLR126C-RELATED"/>
    <property type="match status" value="1"/>
</dbReference>
<reference evidence="2" key="1">
    <citation type="journal article" date="2020" name="mSystems">
        <title>Genome- and Community-Level Interaction Insights into Carbon Utilization and Element Cycling Functions of Hydrothermarchaeota in Hydrothermal Sediment.</title>
        <authorList>
            <person name="Zhou Z."/>
            <person name="Liu Y."/>
            <person name="Xu W."/>
            <person name="Pan J."/>
            <person name="Luo Z.H."/>
            <person name="Li M."/>
        </authorList>
    </citation>
    <scope>NUCLEOTIDE SEQUENCE [LARGE SCALE GENOMIC DNA]</scope>
    <source>
        <strain evidence="2">SpSt-853</strain>
    </source>
</reference>
<dbReference type="Pfam" id="PF00117">
    <property type="entry name" value="GATase"/>
    <property type="match status" value="1"/>
</dbReference>
<dbReference type="PANTHER" id="PTHR42695">
    <property type="entry name" value="GLUTAMINE AMIDOTRANSFERASE YLR126C-RELATED"/>
    <property type="match status" value="1"/>
</dbReference>
<evidence type="ECO:0000313" key="2">
    <source>
        <dbReference type="EMBL" id="HGZ12222.1"/>
    </source>
</evidence>
<dbReference type="GO" id="GO:0005829">
    <property type="term" value="C:cytosol"/>
    <property type="evidence" value="ECO:0007669"/>
    <property type="project" value="TreeGrafter"/>
</dbReference>
<dbReference type="InterPro" id="IPR044992">
    <property type="entry name" value="ChyE-like"/>
</dbReference>
<name>A0A7C5EP19_9BACT</name>
<comment type="caution">
    <text evidence="2">The sequence shown here is derived from an EMBL/GenBank/DDBJ whole genome shotgun (WGS) entry which is preliminary data.</text>
</comment>
<dbReference type="CDD" id="cd01741">
    <property type="entry name" value="GATase1_1"/>
    <property type="match status" value="1"/>
</dbReference>
<dbReference type="InterPro" id="IPR017926">
    <property type="entry name" value="GATASE"/>
</dbReference>
<dbReference type="AlphaFoldDB" id="A0A7C5EP19"/>
<accession>A0A7C5EP19</accession>
<dbReference type="GO" id="GO:0016740">
    <property type="term" value="F:transferase activity"/>
    <property type="evidence" value="ECO:0007669"/>
    <property type="project" value="UniProtKB-KW"/>
</dbReference>
<keyword evidence="2" id="KW-0808">Transferase</keyword>